<evidence type="ECO:0000256" key="4">
    <source>
        <dbReference type="RuleBase" id="RU110713"/>
    </source>
</evidence>
<dbReference type="RefSeq" id="XP_019038498.1">
    <property type="nucleotide sequence ID" value="XM_019182001.1"/>
</dbReference>
<keyword evidence="7" id="KW-1185">Reference proteome</keyword>
<keyword evidence="2" id="KW-0479">Metal-binding</keyword>
<dbReference type="Proteomes" id="UP000094112">
    <property type="component" value="Unassembled WGS sequence"/>
</dbReference>
<dbReference type="PANTHER" id="PTHR13848">
    <property type="entry name" value="PROTEIN YIPPEE-LIKE CG15309-RELATED"/>
    <property type="match status" value="1"/>
</dbReference>
<dbReference type="InterPro" id="IPR034751">
    <property type="entry name" value="Yippee"/>
</dbReference>
<dbReference type="GO" id="GO:0046872">
    <property type="term" value="F:metal ion binding"/>
    <property type="evidence" value="ECO:0007669"/>
    <property type="project" value="UniProtKB-KW"/>
</dbReference>
<evidence type="ECO:0000313" key="6">
    <source>
        <dbReference type="EMBL" id="ODQ59291.1"/>
    </source>
</evidence>
<dbReference type="Pfam" id="PF03226">
    <property type="entry name" value="Yippee-Mis18"/>
    <property type="match status" value="1"/>
</dbReference>
<evidence type="ECO:0000256" key="3">
    <source>
        <dbReference type="ARBA" id="ARBA00022833"/>
    </source>
</evidence>
<dbReference type="InterPro" id="IPR004910">
    <property type="entry name" value="Yippee/Mis18/Cereblon"/>
</dbReference>
<feature type="domain" description="Yippee" evidence="5">
    <location>
        <begin position="17"/>
        <end position="114"/>
    </location>
</feature>
<evidence type="ECO:0000256" key="1">
    <source>
        <dbReference type="ARBA" id="ARBA00005613"/>
    </source>
</evidence>
<dbReference type="STRING" id="683960.A0A1E3P1G4"/>
<organism evidence="6 7">
    <name type="scientific">Wickerhamomyces anomalus (strain ATCC 58044 / CBS 1984 / NCYC 433 / NRRL Y-366-8)</name>
    <name type="common">Yeast</name>
    <name type="synonym">Hansenula anomala</name>
    <dbReference type="NCBI Taxonomy" id="683960"/>
    <lineage>
        <taxon>Eukaryota</taxon>
        <taxon>Fungi</taxon>
        <taxon>Dikarya</taxon>
        <taxon>Ascomycota</taxon>
        <taxon>Saccharomycotina</taxon>
        <taxon>Saccharomycetes</taxon>
        <taxon>Phaffomycetales</taxon>
        <taxon>Wickerhamomycetaceae</taxon>
        <taxon>Wickerhamomyces</taxon>
    </lineage>
</organism>
<sequence length="123" mass="14050">MGLYYQDNLDDFGHRRTIFKCSDCYSHFFTSSDIISDNFHGKNGTAYLVEKVVNVKRGPTEIRSMMTGEYTVCDTLCQQCGKYIGWEYLTADEISEKYKEGKHVIEVCGLGASGMDKKKELLF</sequence>
<proteinExistence type="inferred from homology"/>
<dbReference type="PROSITE" id="PS51792">
    <property type="entry name" value="YIPPEE"/>
    <property type="match status" value="1"/>
</dbReference>
<dbReference type="AlphaFoldDB" id="A0A1E3P1G4"/>
<keyword evidence="3" id="KW-0862">Zinc</keyword>
<evidence type="ECO:0000256" key="2">
    <source>
        <dbReference type="ARBA" id="ARBA00022723"/>
    </source>
</evidence>
<accession>A0A1E3P1G4</accession>
<comment type="similarity">
    <text evidence="1 4">Belongs to the yippee family.</text>
</comment>
<dbReference type="EMBL" id="KV454211">
    <property type="protein sequence ID" value="ODQ59291.1"/>
    <property type="molecule type" value="Genomic_DNA"/>
</dbReference>
<reference evidence="6 7" key="1">
    <citation type="journal article" date="2016" name="Proc. Natl. Acad. Sci. U.S.A.">
        <title>Comparative genomics of biotechnologically important yeasts.</title>
        <authorList>
            <person name="Riley R."/>
            <person name="Haridas S."/>
            <person name="Wolfe K.H."/>
            <person name="Lopes M.R."/>
            <person name="Hittinger C.T."/>
            <person name="Goeker M."/>
            <person name="Salamov A.A."/>
            <person name="Wisecaver J.H."/>
            <person name="Long T.M."/>
            <person name="Calvey C.H."/>
            <person name="Aerts A.L."/>
            <person name="Barry K.W."/>
            <person name="Choi C."/>
            <person name="Clum A."/>
            <person name="Coughlan A.Y."/>
            <person name="Deshpande S."/>
            <person name="Douglass A.P."/>
            <person name="Hanson S.J."/>
            <person name="Klenk H.-P."/>
            <person name="LaButti K.M."/>
            <person name="Lapidus A."/>
            <person name="Lindquist E.A."/>
            <person name="Lipzen A.M."/>
            <person name="Meier-Kolthoff J.P."/>
            <person name="Ohm R.A."/>
            <person name="Otillar R.P."/>
            <person name="Pangilinan J.L."/>
            <person name="Peng Y."/>
            <person name="Rokas A."/>
            <person name="Rosa C.A."/>
            <person name="Scheuner C."/>
            <person name="Sibirny A.A."/>
            <person name="Slot J.C."/>
            <person name="Stielow J.B."/>
            <person name="Sun H."/>
            <person name="Kurtzman C.P."/>
            <person name="Blackwell M."/>
            <person name="Grigoriev I.V."/>
            <person name="Jeffries T.W."/>
        </authorList>
    </citation>
    <scope>NUCLEOTIDE SEQUENCE [LARGE SCALE GENOMIC DNA]</scope>
    <source>
        <strain evidence="7">ATCC 58044 / CBS 1984 / NCYC 433 / NRRL Y-366-8</strain>
    </source>
</reference>
<dbReference type="OrthoDB" id="6407410at2759"/>
<dbReference type="GeneID" id="30199247"/>
<name>A0A1E3P1G4_WICAA</name>
<protein>
    <recommendedName>
        <fullName evidence="4">Protein yippee-like</fullName>
    </recommendedName>
</protein>
<evidence type="ECO:0000259" key="5">
    <source>
        <dbReference type="PROSITE" id="PS51792"/>
    </source>
</evidence>
<evidence type="ECO:0000313" key="7">
    <source>
        <dbReference type="Proteomes" id="UP000094112"/>
    </source>
</evidence>
<gene>
    <name evidence="6" type="ORF">WICANDRAFT_32714</name>
</gene>
<dbReference type="InterPro" id="IPR039058">
    <property type="entry name" value="Yippee_fam"/>
</dbReference>